<proteinExistence type="predicted"/>
<dbReference type="Pfam" id="PF22733">
    <property type="entry name" value="NNH1"/>
    <property type="match status" value="1"/>
</dbReference>
<evidence type="ECO:0000256" key="2">
    <source>
        <dbReference type="ARBA" id="ARBA00022840"/>
    </source>
</evidence>
<dbReference type="SUPFAM" id="SSF52540">
    <property type="entry name" value="P-loop containing nucleoside triphosphate hydrolases"/>
    <property type="match status" value="1"/>
</dbReference>
<evidence type="ECO:0000313" key="4">
    <source>
        <dbReference type="EMBL" id="MDT0479804.1"/>
    </source>
</evidence>
<dbReference type="SUPFAM" id="SSF52047">
    <property type="entry name" value="RNI-like"/>
    <property type="match status" value="1"/>
</dbReference>
<keyword evidence="2" id="KW-0067">ATP-binding</keyword>
<evidence type="ECO:0000256" key="1">
    <source>
        <dbReference type="ARBA" id="ARBA00022741"/>
    </source>
</evidence>
<organism evidence="4 5">
    <name type="scientific">Streptomyces doebereineriae</name>
    <dbReference type="NCBI Taxonomy" id="3075528"/>
    <lineage>
        <taxon>Bacteria</taxon>
        <taxon>Bacillati</taxon>
        <taxon>Actinomycetota</taxon>
        <taxon>Actinomycetes</taxon>
        <taxon>Kitasatosporales</taxon>
        <taxon>Streptomycetaceae</taxon>
        <taxon>Streptomyces</taxon>
    </lineage>
</organism>
<dbReference type="InterPro" id="IPR007111">
    <property type="entry name" value="NACHT_NTPase"/>
</dbReference>
<comment type="caution">
    <text evidence="4">The sequence shown here is derived from an EMBL/GenBank/DDBJ whole genome shotgun (WGS) entry which is preliminary data.</text>
</comment>
<dbReference type="InterPro" id="IPR027417">
    <property type="entry name" value="P-loop_NTPase"/>
</dbReference>
<dbReference type="Pfam" id="PF05729">
    <property type="entry name" value="NACHT"/>
    <property type="match status" value="1"/>
</dbReference>
<gene>
    <name evidence="4" type="ORF">RNB18_06415</name>
</gene>
<keyword evidence="5" id="KW-1185">Reference proteome</keyword>
<sequence length="1073" mass="119552">MEPVFTSLGARAASLAAAPLVRKILVSHTPGAALTSGGTPLARRVAWGGRQAKITPADVRRLVDKLIEEILDSDPELYSLKANPEPLAEAVFDTLLSLGELDMNDIQAVSLRHDGLARKLKEAKPGARRELSENFTHLYDTVVDICCLHILDFFSSRPEFAARTQIETVGMLQAQDKALLSLLERLPDPKSVDRSFEKQYAEEIVRRYDELTIFGIDLANSRAAWPLDTAYLSLETIRAGRYYRVHAEDVASQIAEGEGSTGLPERVERALAGRQRVLMRGVAGSGKTTLIHWMASTASRQTFTDELAELNIFVPFVLPLRTLARDGANRLPTPDHFLHAVDNMQAGAQPAGWANRVLEQGRGLLLIDGVDEVNESFRIRTRDWLQNLLKAFPQTRCIVTARPSSIPEGWLDGSGFIELALSPMRPQDVHVFVQRWHEAAKSQCETDEAREELETFSVKLLETIDTKQDIARLTTNPLMCALVCALHRDKRGRLPRGRKALYDAALRMLLVERDDQRLIGSPEGVALDEDDQILLLQKLAYWLIRNGLAEVEKETAMRMVQDAVSHMPAVRQGAGASWTPKQVFDHLVTRSGMLREPTTETIEFLHRTFQDYLGARAAVENEDIPYLVQQAHNDQWEDVIRMAVAHCRPKERARLLTGLIERGDREPESRHRLYILAFVCLEHSPELDPSLEKLVEEKAGRLLPPRTFDEAERLAQVGPVLLELLPDPTGLTEEQACATVRAVSLVGGSTALRTIAKYASDDRHTVRQEVVGAWARFDASDFAELVLARSTILPVVTTVEQAGACRKIPSLRTVTCVGNGAINEMIPELPRDLIAVNILRDEDPAECDTLSHFEALQILSVAQCPEVTDLGSIVDACPDLSALYLDALPLSDFRDLFSLRKLHYLSIRNNLEPLSLERFPPLPNVLELSLKGYFGVESIRSRFTGLRRLDISLDSPIGSLERLGEWPSIESLRVTARDQAEGVIRGLANFNSLKELTLGFILPAFFGTEQLKEIVTPLPQLEKLTLSWAPGQLAFVDISYLANARPDLQLSLWGAHEVRGAEQFDAARLQIHD</sequence>
<dbReference type="InterPro" id="IPR032675">
    <property type="entry name" value="LRR_dom_sf"/>
</dbReference>
<name>A0ABU2V326_9ACTN</name>
<dbReference type="EMBL" id="JAVREZ010000002">
    <property type="protein sequence ID" value="MDT0479804.1"/>
    <property type="molecule type" value="Genomic_DNA"/>
</dbReference>
<keyword evidence="1" id="KW-0547">Nucleotide-binding</keyword>
<dbReference type="RefSeq" id="WP_311713174.1">
    <property type="nucleotide sequence ID" value="NZ_JAVREZ010000002.1"/>
</dbReference>
<evidence type="ECO:0000313" key="5">
    <source>
        <dbReference type="Proteomes" id="UP001183824"/>
    </source>
</evidence>
<reference evidence="5" key="1">
    <citation type="submission" date="2023-07" db="EMBL/GenBank/DDBJ databases">
        <title>30 novel species of actinomycetes from the DSMZ collection.</title>
        <authorList>
            <person name="Nouioui I."/>
        </authorList>
    </citation>
    <scope>NUCLEOTIDE SEQUENCE [LARGE SCALE GENOMIC DNA]</scope>
    <source>
        <strain evidence="5">DSM 41640</strain>
    </source>
</reference>
<dbReference type="Gene3D" id="3.40.50.300">
    <property type="entry name" value="P-loop containing nucleotide triphosphate hydrolases"/>
    <property type="match status" value="1"/>
</dbReference>
<dbReference type="InterPro" id="IPR054547">
    <property type="entry name" value="NNH1"/>
</dbReference>
<feature type="domain" description="NACHT" evidence="3">
    <location>
        <begin position="275"/>
        <end position="620"/>
    </location>
</feature>
<dbReference type="PROSITE" id="PS50837">
    <property type="entry name" value="NACHT"/>
    <property type="match status" value="1"/>
</dbReference>
<evidence type="ECO:0000259" key="3">
    <source>
        <dbReference type="PROSITE" id="PS50837"/>
    </source>
</evidence>
<dbReference type="PANTHER" id="PTHR46844:SF1">
    <property type="entry name" value="SLR5058 PROTEIN"/>
    <property type="match status" value="1"/>
</dbReference>
<accession>A0ABU2V326</accession>
<protein>
    <submittedName>
        <fullName evidence="4">NACHT domain-containing protein</fullName>
    </submittedName>
</protein>
<dbReference type="Proteomes" id="UP001183824">
    <property type="component" value="Unassembled WGS sequence"/>
</dbReference>
<dbReference type="PANTHER" id="PTHR46844">
    <property type="entry name" value="SLR5058 PROTEIN"/>
    <property type="match status" value="1"/>
</dbReference>
<dbReference type="Gene3D" id="3.80.10.10">
    <property type="entry name" value="Ribonuclease Inhibitor"/>
    <property type="match status" value="1"/>
</dbReference>